<sequence length="284" mass="32462">MITVVIPLYNKERSILDTVHSVLAQTYKDFELVIVNDGSKDNSLHVVQGINDVRVVIVDKENGGVSSARNAGILAAKNNYIAFLDGDDIWHPEHLGILADSMKILDNDEIGGVGSSFYKSNSKEFDGSKFKREEAVIIDDYFNFMSSSAPRFNSSTLMVKKDKVLETGLFDEQLKYGEDVDFWYRLFSKYKLIYNKAVTTIYFIAAENRSVHYVMPLERRFHQFDYAGKTASEKRYLDKLVALIVLDYFNQKAYKQAGIILKMYASRMVGVMLYFIGLIKKKLK</sequence>
<keyword evidence="1" id="KW-1133">Transmembrane helix</keyword>
<name>A0ABY4K5W4_9FLAO</name>
<evidence type="ECO:0000256" key="1">
    <source>
        <dbReference type="SAM" id="Phobius"/>
    </source>
</evidence>
<protein>
    <submittedName>
        <fullName evidence="3">Glycosyltransferase family 2 protein</fullName>
    </submittedName>
</protein>
<dbReference type="InterPro" id="IPR050834">
    <property type="entry name" value="Glycosyltransf_2"/>
</dbReference>
<keyword evidence="1" id="KW-0472">Membrane</keyword>
<dbReference type="InterPro" id="IPR029044">
    <property type="entry name" value="Nucleotide-diphossugar_trans"/>
</dbReference>
<feature type="domain" description="Glycosyltransferase 2-like" evidence="2">
    <location>
        <begin position="3"/>
        <end position="129"/>
    </location>
</feature>
<dbReference type="InterPro" id="IPR001173">
    <property type="entry name" value="Glyco_trans_2-like"/>
</dbReference>
<evidence type="ECO:0000313" key="4">
    <source>
        <dbReference type="Proteomes" id="UP000830552"/>
    </source>
</evidence>
<dbReference type="Gene3D" id="3.90.550.10">
    <property type="entry name" value="Spore Coat Polysaccharide Biosynthesis Protein SpsA, Chain A"/>
    <property type="match status" value="1"/>
</dbReference>
<proteinExistence type="predicted"/>
<organism evidence="3 4">
    <name type="scientific">Chryseobacterium nepalense</name>
    <dbReference type="NCBI Taxonomy" id="1854498"/>
    <lineage>
        <taxon>Bacteria</taxon>
        <taxon>Pseudomonadati</taxon>
        <taxon>Bacteroidota</taxon>
        <taxon>Flavobacteriia</taxon>
        <taxon>Flavobacteriales</taxon>
        <taxon>Weeksellaceae</taxon>
        <taxon>Chryseobacterium group</taxon>
        <taxon>Chryseobacterium</taxon>
    </lineage>
</organism>
<gene>
    <name evidence="3" type="ORF">M0D58_01260</name>
</gene>
<dbReference type="Proteomes" id="UP000830552">
    <property type="component" value="Chromosome"/>
</dbReference>
<dbReference type="SUPFAM" id="SSF53448">
    <property type="entry name" value="Nucleotide-diphospho-sugar transferases"/>
    <property type="match status" value="1"/>
</dbReference>
<dbReference type="Pfam" id="PF00535">
    <property type="entry name" value="Glycos_transf_2"/>
    <property type="match status" value="1"/>
</dbReference>
<dbReference type="EMBL" id="CP096203">
    <property type="protein sequence ID" value="UPQ76186.1"/>
    <property type="molecule type" value="Genomic_DNA"/>
</dbReference>
<evidence type="ECO:0000259" key="2">
    <source>
        <dbReference type="Pfam" id="PF00535"/>
    </source>
</evidence>
<keyword evidence="4" id="KW-1185">Reference proteome</keyword>
<evidence type="ECO:0000313" key="3">
    <source>
        <dbReference type="EMBL" id="UPQ76186.1"/>
    </source>
</evidence>
<reference evidence="3" key="1">
    <citation type="submission" date="2022-04" db="EMBL/GenBank/DDBJ databases">
        <title>Evolutionary, genomic, and biogeographic characterization of Chryseobacterium nepalense represented by a plastic-degrading bacterium AC3.</title>
        <authorList>
            <person name="Yin Z."/>
            <person name="Liu X."/>
            <person name="Wang D."/>
            <person name="Xie Z."/>
        </authorList>
    </citation>
    <scope>NUCLEOTIDE SEQUENCE</scope>
    <source>
        <strain evidence="3">AC3</strain>
    </source>
</reference>
<accession>A0ABY4K5W4</accession>
<dbReference type="PANTHER" id="PTHR43685:SF11">
    <property type="entry name" value="GLYCOSYLTRANSFERASE TAGX-RELATED"/>
    <property type="match status" value="1"/>
</dbReference>
<keyword evidence="1" id="KW-0812">Transmembrane</keyword>
<feature type="transmembrane region" description="Helical" evidence="1">
    <location>
        <begin position="259"/>
        <end position="279"/>
    </location>
</feature>
<dbReference type="PANTHER" id="PTHR43685">
    <property type="entry name" value="GLYCOSYLTRANSFERASE"/>
    <property type="match status" value="1"/>
</dbReference>
<dbReference type="RefSeq" id="WP_248392922.1">
    <property type="nucleotide sequence ID" value="NZ_CP096203.1"/>
</dbReference>
<dbReference type="CDD" id="cd00761">
    <property type="entry name" value="Glyco_tranf_GTA_type"/>
    <property type="match status" value="1"/>
</dbReference>